<organism evidence="5 6">
    <name type="scientific">Cupriavidus necator (strain ATCC 43291 / DSM 13513 / CCUG 52238 / LMG 8453 / N-1)</name>
    <name type="common">Ralstonia eutropha</name>
    <dbReference type="NCBI Taxonomy" id="1042878"/>
    <lineage>
        <taxon>Bacteria</taxon>
        <taxon>Pseudomonadati</taxon>
        <taxon>Pseudomonadota</taxon>
        <taxon>Betaproteobacteria</taxon>
        <taxon>Burkholderiales</taxon>
        <taxon>Burkholderiaceae</taxon>
        <taxon>Cupriavidus</taxon>
    </lineage>
</organism>
<dbReference type="GO" id="GO:0005829">
    <property type="term" value="C:cytosol"/>
    <property type="evidence" value="ECO:0007669"/>
    <property type="project" value="TreeGrafter"/>
</dbReference>
<dbReference type="Gene3D" id="1.10.230.10">
    <property type="entry name" value="Cytochrome P450-Terp, domain 2"/>
    <property type="match status" value="1"/>
</dbReference>
<dbReference type="HOGENOM" id="CLU_070533_1_0_4"/>
<evidence type="ECO:0000256" key="2">
    <source>
        <dbReference type="ARBA" id="ARBA00010566"/>
    </source>
</evidence>
<keyword evidence="5" id="KW-0614">Plasmid</keyword>
<dbReference type="NCBIfam" id="NF004868">
    <property type="entry name" value="PRK06224.1-5"/>
    <property type="match status" value="1"/>
</dbReference>
<reference evidence="5 6" key="1">
    <citation type="journal article" date="2011" name="J. Bacteriol.">
        <title>Complete genome sequence of the type strain Cupriavidus necator N-1.</title>
        <authorList>
            <person name="Poehlein A."/>
            <person name="Kusian B."/>
            <person name="Friedrich B."/>
            <person name="Daniel R."/>
            <person name="Bowien B."/>
        </authorList>
    </citation>
    <scope>NUCLEOTIDE SEQUENCE [LARGE SCALE GENOMIC DNA]</scope>
    <source>
        <strain evidence="6">ATCC 43291 / DSM 13513 / CCUG 52238 / LMG 8453 / N-1</strain>
        <plasmid evidence="5 6">pBB2</plasmid>
    </source>
</reference>
<dbReference type="GO" id="GO:0005975">
    <property type="term" value="P:carbohydrate metabolic process"/>
    <property type="evidence" value="ECO:0007669"/>
    <property type="project" value="TreeGrafter"/>
</dbReference>
<dbReference type="PANTHER" id="PTHR11739:SF4">
    <property type="entry name" value="CITRATE SYNTHASE, PEROXISOMAL"/>
    <property type="match status" value="1"/>
</dbReference>
<proteinExistence type="inferred from homology"/>
<comment type="pathway">
    <text evidence="1">Carbohydrate metabolism; tricarboxylic acid cycle; isocitrate from oxaloacetate: step 1/2.</text>
</comment>
<dbReference type="Pfam" id="PF00285">
    <property type="entry name" value="Citrate_synt"/>
    <property type="match status" value="1"/>
</dbReference>
<comment type="similarity">
    <text evidence="2">Belongs to the citrate synthase family.</text>
</comment>
<accession>F8GYC1</accession>
<evidence type="ECO:0000256" key="4">
    <source>
        <dbReference type="ARBA" id="ARBA00022679"/>
    </source>
</evidence>
<evidence type="ECO:0000313" key="5">
    <source>
        <dbReference type="EMBL" id="AEI82862.1"/>
    </source>
</evidence>
<dbReference type="GeneID" id="34307717"/>
<dbReference type="EC" id="2.3.3.16" evidence="3"/>
<evidence type="ECO:0000313" key="6">
    <source>
        <dbReference type="Proteomes" id="UP000006798"/>
    </source>
</evidence>
<dbReference type="InterPro" id="IPR036969">
    <property type="entry name" value="Citrate_synthase_sf"/>
</dbReference>
<keyword evidence="5" id="KW-0012">Acyltransferase</keyword>
<dbReference type="KEGG" id="cnc:CNE_BB2p00460"/>
<name>F8GYC1_CUPNN</name>
<protein>
    <recommendedName>
        <fullName evidence="3">citrate synthase (unknown stereospecificity)</fullName>
        <ecNumber evidence="3">2.3.3.16</ecNumber>
    </recommendedName>
</protein>
<dbReference type="CDD" id="cd06100">
    <property type="entry name" value="CCL_ACL-C"/>
    <property type="match status" value="1"/>
</dbReference>
<dbReference type="UniPathway" id="UPA00223">
    <property type="reaction ID" value="UER00717"/>
</dbReference>
<gene>
    <name evidence="5" type="primary">citA</name>
    <name evidence="5" type="ordered locus">CNE_BB2p00460</name>
</gene>
<keyword evidence="4 5" id="KW-0808">Transferase</keyword>
<dbReference type="Gene3D" id="1.10.580.10">
    <property type="entry name" value="Citrate Synthase, domain 1"/>
    <property type="match status" value="1"/>
</dbReference>
<dbReference type="Proteomes" id="UP000006798">
    <property type="component" value="Plasmid pBB2"/>
</dbReference>
<geneLocation type="plasmid" evidence="5 6">
    <name>pBB2</name>
</geneLocation>
<dbReference type="SUPFAM" id="SSF48256">
    <property type="entry name" value="Citrate synthase"/>
    <property type="match status" value="1"/>
</dbReference>
<dbReference type="GO" id="GO:0036440">
    <property type="term" value="F:citrate synthase activity"/>
    <property type="evidence" value="ECO:0007669"/>
    <property type="project" value="UniProtKB-EC"/>
</dbReference>
<dbReference type="AlphaFoldDB" id="F8GYC1"/>
<dbReference type="RefSeq" id="WP_013954145.1">
    <property type="nucleotide sequence ID" value="NC_015724.1"/>
</dbReference>
<dbReference type="PANTHER" id="PTHR11739">
    <property type="entry name" value="CITRATE SYNTHASE"/>
    <property type="match status" value="1"/>
</dbReference>
<dbReference type="InterPro" id="IPR016143">
    <property type="entry name" value="Citrate_synth-like_sm_a-sub"/>
</dbReference>
<dbReference type="InterPro" id="IPR016142">
    <property type="entry name" value="Citrate_synth-like_lrg_a-sub"/>
</dbReference>
<evidence type="ECO:0000256" key="3">
    <source>
        <dbReference type="ARBA" id="ARBA00012972"/>
    </source>
</evidence>
<dbReference type="InterPro" id="IPR002020">
    <property type="entry name" value="Citrate_synthase"/>
</dbReference>
<dbReference type="GO" id="GO:0006099">
    <property type="term" value="P:tricarboxylic acid cycle"/>
    <property type="evidence" value="ECO:0007669"/>
    <property type="project" value="UniProtKB-UniPathway"/>
</dbReference>
<sequence length="265" mass="27242">MTDTKPTRPAGRTAIAYVDTHGVSVHGKDLSQEIIGKTGFTEYFLFLLTGRQPDAKLVAITDACLVAIAEHGLVPSVQAARMTLAAAPDALQGAVAAGVLGCGSVILGASETAGQLLGEVLSGKEAGTLAESAHSVVRALRQARRPLPGFGHPTHKLGDPRAHRLLAVARELGVAGDHVAALEAVAAVVPEYYSKPLPLNVSGAIPAVLLDAGYPATALKGVPMLARVASLIAHLQEERQQPIGFILSDAAEHAITYSAAPAQAS</sequence>
<evidence type="ECO:0000256" key="1">
    <source>
        <dbReference type="ARBA" id="ARBA00004751"/>
    </source>
</evidence>
<dbReference type="EMBL" id="CP002880">
    <property type="protein sequence ID" value="AEI82862.1"/>
    <property type="molecule type" value="Genomic_DNA"/>
</dbReference>